<evidence type="ECO:0000313" key="2">
    <source>
        <dbReference type="WBParaSite" id="SSLN_0001629601-mRNA-1"/>
    </source>
</evidence>
<reference evidence="2" key="1">
    <citation type="submission" date="2016-06" db="UniProtKB">
        <authorList>
            <consortium name="WormBaseParasite"/>
        </authorList>
    </citation>
    <scope>IDENTIFICATION</scope>
</reference>
<proteinExistence type="predicted"/>
<dbReference type="AlphaFoldDB" id="A0A183TGU8"/>
<name>A0A183TGU8_SCHSO</name>
<feature type="region of interest" description="Disordered" evidence="1">
    <location>
        <begin position="329"/>
        <end position="356"/>
    </location>
</feature>
<dbReference type="WBParaSite" id="SSLN_0001629601-mRNA-1">
    <property type="protein sequence ID" value="SSLN_0001629601-mRNA-1"/>
    <property type="gene ID" value="SSLN_0001629601"/>
</dbReference>
<organism evidence="2">
    <name type="scientific">Schistocephalus solidus</name>
    <name type="common">Tapeworm</name>
    <dbReference type="NCBI Taxonomy" id="70667"/>
    <lineage>
        <taxon>Eukaryota</taxon>
        <taxon>Metazoa</taxon>
        <taxon>Spiralia</taxon>
        <taxon>Lophotrochozoa</taxon>
        <taxon>Platyhelminthes</taxon>
        <taxon>Cestoda</taxon>
        <taxon>Eucestoda</taxon>
        <taxon>Diphyllobothriidea</taxon>
        <taxon>Diphyllobothriidae</taxon>
        <taxon>Schistocephalus</taxon>
    </lineage>
</organism>
<sequence length="356" mass="38577">LETNNNLDLPPSLPETIRAVQQISSGKAPCSDAIPPEIYKHGGRPSSIFTSERGTGNSVIRAWATDSDCPPCSISPSSLFSALPSSSSSQHATQLLSKEPLTGAAAASAAPAFGKTSRILPSPPGLPRLAASSHLFEIASSNDSNSTRSPHLDAAATAMLDKRRSPNTCSSLSETPLWDSQWGQFPAEPVAVHLRLLSRTNSSLEFISEMTLEPLPHSNLYHLRSSLSAFFLSDHSAIVSIGCTGSELSPSASNFMVETFSSALKQIPHNPRYVVPPSPDNYDSVFCLETSYYRRYHFPPVAYFDDCHRSEPFRLTNILSNGLQEERTRKVDSPLGDMYQSGSKEALWPPQVAGRS</sequence>
<protein>
    <submittedName>
        <fullName evidence="2">UDENN domain-containing protein</fullName>
    </submittedName>
</protein>
<accession>A0A183TGU8</accession>
<evidence type="ECO:0000256" key="1">
    <source>
        <dbReference type="SAM" id="MobiDB-lite"/>
    </source>
</evidence>